<feature type="signal peptide" evidence="1">
    <location>
        <begin position="1"/>
        <end position="21"/>
    </location>
</feature>
<protein>
    <recommendedName>
        <fullName evidence="2">Peptidase C51 domain-containing protein</fullName>
    </recommendedName>
</protein>
<dbReference type="SUPFAM" id="SSF54001">
    <property type="entry name" value="Cysteine proteinases"/>
    <property type="match status" value="1"/>
</dbReference>
<dbReference type="Proteomes" id="UP000831327">
    <property type="component" value="Chromosome"/>
</dbReference>
<dbReference type="InterPro" id="IPR007921">
    <property type="entry name" value="CHAP_dom"/>
</dbReference>
<dbReference type="PROSITE" id="PS51257">
    <property type="entry name" value="PROKAR_LIPOPROTEIN"/>
    <property type="match status" value="1"/>
</dbReference>
<evidence type="ECO:0000256" key="1">
    <source>
        <dbReference type="SAM" id="SignalP"/>
    </source>
</evidence>
<dbReference type="PROSITE" id="PS50911">
    <property type="entry name" value="CHAP"/>
    <property type="match status" value="1"/>
</dbReference>
<evidence type="ECO:0000259" key="2">
    <source>
        <dbReference type="PROSITE" id="PS50911"/>
    </source>
</evidence>
<sequence>MLRMIAMLGVLALAACGSSGSAPRTGVPGYAGGETSCVPYARARSGIDLQGDAWQWWDAAAQSGRYDRSRRPRVGSVLVFMRTQRNRSGHLAVVTRVVGPREIRVDHANWASGRNRGRVARDQPVMDVSPSNDWSLVRVWYPPANDLGQTNFPTFGFIHGGRLVAEAQ</sequence>
<evidence type="ECO:0000313" key="3">
    <source>
        <dbReference type="EMBL" id="BDG70760.1"/>
    </source>
</evidence>
<dbReference type="RefSeq" id="WP_244458073.1">
    <property type="nucleotide sequence ID" value="NZ_AP025637.1"/>
</dbReference>
<proteinExistence type="predicted"/>
<feature type="domain" description="Peptidase C51" evidence="2">
    <location>
        <begin position="12"/>
        <end position="138"/>
    </location>
</feature>
<dbReference type="InterPro" id="IPR038765">
    <property type="entry name" value="Papain-like_cys_pep_sf"/>
</dbReference>
<keyword evidence="4" id="KW-1185">Reference proteome</keyword>
<name>A0ABM7XZ36_9PROT</name>
<dbReference type="Gene3D" id="3.90.1720.10">
    <property type="entry name" value="endopeptidase domain like (from Nostoc punctiforme)"/>
    <property type="match status" value="1"/>
</dbReference>
<evidence type="ECO:0000313" key="4">
    <source>
        <dbReference type="Proteomes" id="UP000831327"/>
    </source>
</evidence>
<keyword evidence="1" id="KW-0732">Signal</keyword>
<dbReference type="Pfam" id="PF05257">
    <property type="entry name" value="CHAP"/>
    <property type="match status" value="1"/>
</dbReference>
<accession>A0ABM7XZ36</accession>
<feature type="chain" id="PRO_5045271742" description="Peptidase C51 domain-containing protein" evidence="1">
    <location>
        <begin position="22"/>
        <end position="168"/>
    </location>
</feature>
<reference evidence="3 4" key="1">
    <citation type="journal article" date="2016" name="Microbes Environ.">
        <title>Phylogenetically diverse aerobic anoxygenic phototrophic bacteria isolated from epilithic biofilms in Tama river, Japan.</title>
        <authorList>
            <person name="Hirose S."/>
            <person name="Matsuura K."/>
            <person name="Haruta S."/>
        </authorList>
    </citation>
    <scope>NUCLEOTIDE SEQUENCE [LARGE SCALE GENOMIC DNA]</scope>
    <source>
        <strain evidence="3 4">S08</strain>
    </source>
</reference>
<organism evidence="3 4">
    <name type="scientific">Roseomonas fluvialis</name>
    <dbReference type="NCBI Taxonomy" id="1750527"/>
    <lineage>
        <taxon>Bacteria</taxon>
        <taxon>Pseudomonadati</taxon>
        <taxon>Pseudomonadota</taxon>
        <taxon>Alphaproteobacteria</taxon>
        <taxon>Acetobacterales</taxon>
        <taxon>Roseomonadaceae</taxon>
        <taxon>Roseomonas</taxon>
    </lineage>
</organism>
<dbReference type="EMBL" id="AP025637">
    <property type="protein sequence ID" value="BDG70760.1"/>
    <property type="molecule type" value="Genomic_DNA"/>
</dbReference>
<gene>
    <name evidence="3" type="ORF">Rmf_06890</name>
</gene>